<dbReference type="KEGG" id="hte:Hydth_0509"/>
<dbReference type="eggNOG" id="COG2510">
    <property type="taxonomic scope" value="Bacteria"/>
</dbReference>
<feature type="transmembrane region" description="Helical" evidence="1">
    <location>
        <begin position="32"/>
        <end position="53"/>
    </location>
</feature>
<feature type="transmembrane region" description="Helical" evidence="1">
    <location>
        <begin position="122"/>
        <end position="139"/>
    </location>
</feature>
<evidence type="ECO:0000313" key="3">
    <source>
        <dbReference type="EMBL" id="BAI68975.1"/>
    </source>
</evidence>
<gene>
    <name evidence="3" type="ordered locus">HTH_0511</name>
</gene>
<keyword evidence="1" id="KW-0812">Transmembrane</keyword>
<sequence length="141" mass="15288">MKAILLTISASLVWGFAPSLFKMVLKEGIPPSVALIFHNLSAFIIATLITAILGERIFISPKYLMLTFLGGFLSGFLGLYLFFLALRHGDVSVVSPIASTSPLWSAVFAWLLLGEKLSFTKLLGIALIIIGVSLLSVSFKR</sequence>
<dbReference type="STRING" id="608538.HTH_0511"/>
<name>D3DGM3_HYDTT</name>
<dbReference type="Pfam" id="PF00892">
    <property type="entry name" value="EamA"/>
    <property type="match status" value="1"/>
</dbReference>
<dbReference type="OrthoDB" id="9806718at2"/>
<evidence type="ECO:0000256" key="1">
    <source>
        <dbReference type="SAM" id="Phobius"/>
    </source>
</evidence>
<dbReference type="RefSeq" id="WP_012963157.1">
    <property type="nucleotide sequence ID" value="NC_013799.1"/>
</dbReference>
<evidence type="ECO:0000313" key="4">
    <source>
        <dbReference type="Proteomes" id="UP000002574"/>
    </source>
</evidence>
<protein>
    <recommendedName>
        <fullName evidence="2">EamA domain-containing protein</fullName>
    </recommendedName>
</protein>
<dbReference type="InterPro" id="IPR000620">
    <property type="entry name" value="EamA_dom"/>
</dbReference>
<feature type="transmembrane region" description="Helical" evidence="1">
    <location>
        <begin position="65"/>
        <end position="86"/>
    </location>
</feature>
<dbReference type="AlphaFoldDB" id="D3DGM3"/>
<dbReference type="PANTHER" id="PTHR22911:SF137">
    <property type="entry name" value="SOLUTE CARRIER FAMILY 35 MEMBER G2-RELATED"/>
    <property type="match status" value="1"/>
</dbReference>
<feature type="transmembrane region" description="Helical" evidence="1">
    <location>
        <begin position="92"/>
        <end position="113"/>
    </location>
</feature>
<organism evidence="3 4">
    <name type="scientific">Hydrogenobacter thermophilus (strain DSM 6534 / IAM 12695 / TK-6)</name>
    <dbReference type="NCBI Taxonomy" id="608538"/>
    <lineage>
        <taxon>Bacteria</taxon>
        <taxon>Pseudomonadati</taxon>
        <taxon>Aquificota</taxon>
        <taxon>Aquificia</taxon>
        <taxon>Aquificales</taxon>
        <taxon>Aquificaceae</taxon>
        <taxon>Hydrogenobacter</taxon>
    </lineage>
</organism>
<accession>D3DGM3</accession>
<keyword evidence="4" id="KW-1185">Reference proteome</keyword>
<dbReference type="KEGG" id="hth:HTH_0511"/>
<dbReference type="InterPro" id="IPR037185">
    <property type="entry name" value="EmrE-like"/>
</dbReference>
<evidence type="ECO:0000259" key="2">
    <source>
        <dbReference type="Pfam" id="PF00892"/>
    </source>
</evidence>
<dbReference type="Proteomes" id="UP000002574">
    <property type="component" value="Chromosome"/>
</dbReference>
<dbReference type="SUPFAM" id="SSF103481">
    <property type="entry name" value="Multidrug resistance efflux transporter EmrE"/>
    <property type="match status" value="1"/>
</dbReference>
<dbReference type="GO" id="GO:0016020">
    <property type="term" value="C:membrane"/>
    <property type="evidence" value="ECO:0007669"/>
    <property type="project" value="InterPro"/>
</dbReference>
<dbReference type="EMBL" id="AP011112">
    <property type="protein sequence ID" value="BAI68975.1"/>
    <property type="molecule type" value="Genomic_DNA"/>
</dbReference>
<reference evidence="3 4" key="1">
    <citation type="journal article" date="2010" name="J. Bacteriol.">
        <title>Complete genome sequence of the thermophilic, obligately chemolithoautotrophic hydrogen-oxidizing bacterium Hydrogenobacter thermophilus TK-6.</title>
        <authorList>
            <person name="Arai H."/>
            <person name="Kanbe H."/>
            <person name="Ishii M."/>
            <person name="Igarashi Y."/>
        </authorList>
    </citation>
    <scope>NUCLEOTIDE SEQUENCE [LARGE SCALE GENOMIC DNA]</scope>
    <source>
        <strain evidence="4">DSM 6534 / IAM 12695 / TK-6 [Tokyo]</strain>
    </source>
</reference>
<proteinExistence type="predicted"/>
<dbReference type="Gene3D" id="1.10.3730.20">
    <property type="match status" value="1"/>
</dbReference>
<keyword evidence="1" id="KW-0472">Membrane</keyword>
<feature type="domain" description="EamA" evidence="2">
    <location>
        <begin position="2"/>
        <end position="136"/>
    </location>
</feature>
<dbReference type="PANTHER" id="PTHR22911">
    <property type="entry name" value="ACYL-MALONYL CONDENSING ENZYME-RELATED"/>
    <property type="match status" value="1"/>
</dbReference>
<keyword evidence="1" id="KW-1133">Transmembrane helix</keyword>